<name>A0A8H6ELU0_9HELO</name>
<sequence length="169" mass="19130">MTELEYIKSSERIGRVGSVVELRTTSVSRYLHHNKAVSEGEYTSGWRLHLITLAWSHRSSVLPSTVSITNELKGFDEASWFFTSNILTYAGLVMIWAKLGDIFGRKNLILLWLLPTCTTISGPVTQVESLVAHLKTRQIFTRKLQVSVGFNSPQMMQVESEYLHLISTI</sequence>
<proteinExistence type="predicted"/>
<dbReference type="RefSeq" id="XP_037195606.1">
    <property type="nucleotide sequence ID" value="XM_037333478.1"/>
</dbReference>
<evidence type="ECO:0000313" key="1">
    <source>
        <dbReference type="EMBL" id="KAF5876660.1"/>
    </source>
</evidence>
<reference evidence="1 2" key="1">
    <citation type="journal article" date="2020" name="Phytopathology">
        <title>A high-quality genome resource of Botrytis fragariae, a new and rapidly spreading fungal pathogen causing strawberry gray mold in the U.S.A.</title>
        <authorList>
            <person name="Wu Y."/>
            <person name="Saski C.A."/>
            <person name="Schnabel G."/>
            <person name="Xiao S."/>
            <person name="Hu M."/>
        </authorList>
    </citation>
    <scope>NUCLEOTIDE SEQUENCE [LARGE SCALE GENOMIC DNA]</scope>
    <source>
        <strain evidence="1 2">BVB16</strain>
    </source>
</reference>
<dbReference type="Gene3D" id="3.40.366.10">
    <property type="entry name" value="Malonyl-Coenzyme A Acyl Carrier Protein, domain 2"/>
    <property type="match status" value="1"/>
</dbReference>
<protein>
    <submittedName>
        <fullName evidence="1">Putative mfs multidrug transporter protein</fullName>
    </submittedName>
</protein>
<dbReference type="InterPro" id="IPR036259">
    <property type="entry name" value="MFS_trans_sf"/>
</dbReference>
<dbReference type="OrthoDB" id="3549206at2759"/>
<dbReference type="SUPFAM" id="SSF103473">
    <property type="entry name" value="MFS general substrate transporter"/>
    <property type="match status" value="1"/>
</dbReference>
<dbReference type="InterPro" id="IPR001227">
    <property type="entry name" value="Ac_transferase_dom_sf"/>
</dbReference>
<dbReference type="GeneID" id="59257170"/>
<dbReference type="EMBL" id="JABFCT010000004">
    <property type="protein sequence ID" value="KAF5876660.1"/>
    <property type="molecule type" value="Genomic_DNA"/>
</dbReference>
<organism evidence="1 2">
    <name type="scientific">Botrytis fragariae</name>
    <dbReference type="NCBI Taxonomy" id="1964551"/>
    <lineage>
        <taxon>Eukaryota</taxon>
        <taxon>Fungi</taxon>
        <taxon>Dikarya</taxon>
        <taxon>Ascomycota</taxon>
        <taxon>Pezizomycotina</taxon>
        <taxon>Leotiomycetes</taxon>
        <taxon>Helotiales</taxon>
        <taxon>Sclerotiniaceae</taxon>
        <taxon>Botrytis</taxon>
    </lineage>
</organism>
<comment type="caution">
    <text evidence="1">The sequence shown here is derived from an EMBL/GenBank/DDBJ whole genome shotgun (WGS) entry which is preliminary data.</text>
</comment>
<keyword evidence="2" id="KW-1185">Reference proteome</keyword>
<dbReference type="Gene3D" id="1.20.1720.10">
    <property type="entry name" value="Multidrug resistance protein D"/>
    <property type="match status" value="1"/>
</dbReference>
<accession>A0A8H6ELU0</accession>
<dbReference type="Proteomes" id="UP000531561">
    <property type="component" value="Unassembled WGS sequence"/>
</dbReference>
<evidence type="ECO:0000313" key="2">
    <source>
        <dbReference type="Proteomes" id="UP000531561"/>
    </source>
</evidence>
<dbReference type="GO" id="GO:0016740">
    <property type="term" value="F:transferase activity"/>
    <property type="evidence" value="ECO:0007669"/>
    <property type="project" value="InterPro"/>
</dbReference>
<gene>
    <name evidence="1" type="ORF">Bfra_003066</name>
</gene>
<dbReference type="AlphaFoldDB" id="A0A8H6ELU0"/>